<dbReference type="InterPro" id="IPR036259">
    <property type="entry name" value="MFS_trans_sf"/>
</dbReference>
<reference evidence="1" key="2">
    <citation type="submission" date="2023-06" db="EMBL/GenBank/DDBJ databases">
        <authorList>
            <person name="Ma L."/>
            <person name="Liu K.-W."/>
            <person name="Li Z."/>
            <person name="Hsiao Y.-Y."/>
            <person name="Qi Y."/>
            <person name="Fu T."/>
            <person name="Tang G."/>
            <person name="Zhang D."/>
            <person name="Sun W.-H."/>
            <person name="Liu D.-K."/>
            <person name="Li Y."/>
            <person name="Chen G.-Z."/>
            <person name="Liu X.-D."/>
            <person name="Liao X.-Y."/>
            <person name="Jiang Y.-T."/>
            <person name="Yu X."/>
            <person name="Hao Y."/>
            <person name="Huang J."/>
            <person name="Zhao X.-W."/>
            <person name="Ke S."/>
            <person name="Chen Y.-Y."/>
            <person name="Wu W.-L."/>
            <person name="Hsu J.-L."/>
            <person name="Lin Y.-F."/>
            <person name="Huang M.-D."/>
            <person name="Li C.-Y."/>
            <person name="Huang L."/>
            <person name="Wang Z.-W."/>
            <person name="Zhao X."/>
            <person name="Zhong W.-Y."/>
            <person name="Peng D.-H."/>
            <person name="Ahmad S."/>
            <person name="Lan S."/>
            <person name="Zhang J.-S."/>
            <person name="Tsai W.-C."/>
            <person name="Van De Peer Y."/>
            <person name="Liu Z.-J."/>
        </authorList>
    </citation>
    <scope>NUCLEOTIDE SEQUENCE</scope>
    <source>
        <strain evidence="1">CP</strain>
        <tissue evidence="1">Leaves</tissue>
    </source>
</reference>
<proteinExistence type="predicted"/>
<evidence type="ECO:0000313" key="1">
    <source>
        <dbReference type="EMBL" id="KAK1327101.1"/>
    </source>
</evidence>
<comment type="caution">
    <text evidence="1">The sequence shown here is derived from an EMBL/GenBank/DDBJ whole genome shotgun (WGS) entry which is preliminary data.</text>
</comment>
<evidence type="ECO:0000313" key="2">
    <source>
        <dbReference type="Proteomes" id="UP001180020"/>
    </source>
</evidence>
<dbReference type="Gene3D" id="1.20.1250.20">
    <property type="entry name" value="MFS general substrate transporter like domains"/>
    <property type="match status" value="1"/>
</dbReference>
<gene>
    <name evidence="1" type="primary">PHT1-4</name>
    <name evidence="1" type="ORF">QJS10_CPA01g01005</name>
</gene>
<sequence>MGRPRLRVIKSSDVAEMKWFLDAIMVVAGTSLRLLRRIYYQIEGDPKPGTLPPIVSASFTSAAFFGSLAGHLFFGWLGEKSARDSTSCLCF</sequence>
<organism evidence="1 2">
    <name type="scientific">Acorus calamus</name>
    <name type="common">Sweet flag</name>
    <dbReference type="NCBI Taxonomy" id="4465"/>
    <lineage>
        <taxon>Eukaryota</taxon>
        <taxon>Viridiplantae</taxon>
        <taxon>Streptophyta</taxon>
        <taxon>Embryophyta</taxon>
        <taxon>Tracheophyta</taxon>
        <taxon>Spermatophyta</taxon>
        <taxon>Magnoliopsida</taxon>
        <taxon>Liliopsida</taxon>
        <taxon>Acoraceae</taxon>
        <taxon>Acorus</taxon>
    </lineage>
</organism>
<protein>
    <submittedName>
        <fullName evidence="1">Inorganic phosphate transporter 1-4</fullName>
    </submittedName>
</protein>
<name>A0AAV9FNH9_ACOCL</name>
<accession>A0AAV9FNH9</accession>
<keyword evidence="2" id="KW-1185">Reference proteome</keyword>
<dbReference type="AlphaFoldDB" id="A0AAV9FNH9"/>
<dbReference type="EMBL" id="JAUJYO010000001">
    <property type="protein sequence ID" value="KAK1327101.1"/>
    <property type="molecule type" value="Genomic_DNA"/>
</dbReference>
<dbReference type="Proteomes" id="UP001180020">
    <property type="component" value="Unassembled WGS sequence"/>
</dbReference>
<reference evidence="1" key="1">
    <citation type="journal article" date="2023" name="Nat. Commun.">
        <title>Diploid and tetraploid genomes of Acorus and the evolution of monocots.</title>
        <authorList>
            <person name="Ma L."/>
            <person name="Liu K.W."/>
            <person name="Li Z."/>
            <person name="Hsiao Y.Y."/>
            <person name="Qi Y."/>
            <person name="Fu T."/>
            <person name="Tang G.D."/>
            <person name="Zhang D."/>
            <person name="Sun W.H."/>
            <person name="Liu D.K."/>
            <person name="Li Y."/>
            <person name="Chen G.Z."/>
            <person name="Liu X.D."/>
            <person name="Liao X.Y."/>
            <person name="Jiang Y.T."/>
            <person name="Yu X."/>
            <person name="Hao Y."/>
            <person name="Huang J."/>
            <person name="Zhao X.W."/>
            <person name="Ke S."/>
            <person name="Chen Y.Y."/>
            <person name="Wu W.L."/>
            <person name="Hsu J.L."/>
            <person name="Lin Y.F."/>
            <person name="Huang M.D."/>
            <person name="Li C.Y."/>
            <person name="Huang L."/>
            <person name="Wang Z.W."/>
            <person name="Zhao X."/>
            <person name="Zhong W.Y."/>
            <person name="Peng D.H."/>
            <person name="Ahmad S."/>
            <person name="Lan S."/>
            <person name="Zhang J.S."/>
            <person name="Tsai W.C."/>
            <person name="Van de Peer Y."/>
            <person name="Liu Z.J."/>
        </authorList>
    </citation>
    <scope>NUCLEOTIDE SEQUENCE</scope>
    <source>
        <strain evidence="1">CP</strain>
    </source>
</reference>